<dbReference type="EMBL" id="BSTI01000029">
    <property type="protein sequence ID" value="GLY70969.1"/>
    <property type="molecule type" value="Genomic_DNA"/>
</dbReference>
<evidence type="ECO:0000313" key="1">
    <source>
        <dbReference type="EMBL" id="GLY70969.1"/>
    </source>
</evidence>
<proteinExistence type="predicted"/>
<sequence>MTDSSPHTSRQLPLDEGYSEYLHDLNALMRDDPDLADIAAVRAFVEANKSRFGPRTARATLEADPDQLRMLVHVMVLAASELADLHEGSRNWLTAHGRTMPPWDATVPRTAQRLITFGNKVYGVVEWEPTSRVELNDDLDEPERRWATALAIGIGERPQWTNDEVSRYAAYLTLGTSSFADERPRSDEELAARHQVPVEAVRYRRELADVL</sequence>
<reference evidence="1" key="1">
    <citation type="submission" date="2023-03" db="EMBL/GenBank/DDBJ databases">
        <title>Amycolatopsis taiwanensis NBRC 103393.</title>
        <authorList>
            <person name="Ichikawa N."/>
            <person name="Sato H."/>
            <person name="Tonouchi N."/>
        </authorList>
    </citation>
    <scope>NUCLEOTIDE SEQUENCE</scope>
    <source>
        <strain evidence="1">NBRC 103393</strain>
    </source>
</reference>
<keyword evidence="2" id="KW-1185">Reference proteome</keyword>
<evidence type="ECO:0000313" key="2">
    <source>
        <dbReference type="Proteomes" id="UP001165136"/>
    </source>
</evidence>
<dbReference type="Proteomes" id="UP001165136">
    <property type="component" value="Unassembled WGS sequence"/>
</dbReference>
<comment type="caution">
    <text evidence="1">The sequence shown here is derived from an EMBL/GenBank/DDBJ whole genome shotgun (WGS) entry which is preliminary data.</text>
</comment>
<dbReference type="RefSeq" id="WP_027945873.1">
    <property type="nucleotide sequence ID" value="NZ_BSTI01000029.1"/>
</dbReference>
<accession>A0A9W6R7U1</accession>
<name>A0A9W6R7U1_9PSEU</name>
<dbReference type="AlphaFoldDB" id="A0A9W6R7U1"/>
<organism evidence="1 2">
    <name type="scientific">Amycolatopsis taiwanensis</name>
    <dbReference type="NCBI Taxonomy" id="342230"/>
    <lineage>
        <taxon>Bacteria</taxon>
        <taxon>Bacillati</taxon>
        <taxon>Actinomycetota</taxon>
        <taxon>Actinomycetes</taxon>
        <taxon>Pseudonocardiales</taxon>
        <taxon>Pseudonocardiaceae</taxon>
        <taxon>Amycolatopsis</taxon>
    </lineage>
</organism>
<gene>
    <name evidence="1" type="ORF">Atai01_75880</name>
</gene>
<protein>
    <submittedName>
        <fullName evidence="1">Uncharacterized protein</fullName>
    </submittedName>
</protein>